<keyword evidence="5" id="KW-1185">Reference proteome</keyword>
<dbReference type="EMBL" id="WMBA01000081">
    <property type="protein sequence ID" value="MTD58918.1"/>
    <property type="molecule type" value="Genomic_DNA"/>
</dbReference>
<keyword evidence="2" id="KW-0804">Transcription</keyword>
<gene>
    <name evidence="4" type="ORF">GKO32_33785</name>
</gene>
<dbReference type="Pfam" id="PF12833">
    <property type="entry name" value="HTH_18"/>
    <property type="match status" value="1"/>
</dbReference>
<dbReference type="InterPro" id="IPR018060">
    <property type="entry name" value="HTH_AraC"/>
</dbReference>
<name>A0A6N7ZB49_9PSEU</name>
<dbReference type="PANTHER" id="PTHR43130">
    <property type="entry name" value="ARAC-FAMILY TRANSCRIPTIONAL REGULATOR"/>
    <property type="match status" value="1"/>
</dbReference>
<evidence type="ECO:0000259" key="3">
    <source>
        <dbReference type="PROSITE" id="PS01124"/>
    </source>
</evidence>
<dbReference type="GO" id="GO:0043565">
    <property type="term" value="F:sequence-specific DNA binding"/>
    <property type="evidence" value="ECO:0007669"/>
    <property type="project" value="InterPro"/>
</dbReference>
<reference evidence="4 5" key="1">
    <citation type="submission" date="2019-11" db="EMBL/GenBank/DDBJ databases">
        <title>Draft genome of Amycolatopsis RM579.</title>
        <authorList>
            <person name="Duangmal K."/>
            <person name="Mingma R."/>
        </authorList>
    </citation>
    <scope>NUCLEOTIDE SEQUENCE [LARGE SCALE GENOMIC DNA]</scope>
    <source>
        <strain evidence="4 5">RM579</strain>
    </source>
</reference>
<dbReference type="SMART" id="SM00342">
    <property type="entry name" value="HTH_ARAC"/>
    <property type="match status" value="1"/>
</dbReference>
<dbReference type="PROSITE" id="PS01124">
    <property type="entry name" value="HTH_ARAC_FAMILY_2"/>
    <property type="match status" value="1"/>
</dbReference>
<dbReference type="Gene3D" id="1.10.10.60">
    <property type="entry name" value="Homeodomain-like"/>
    <property type="match status" value="1"/>
</dbReference>
<evidence type="ECO:0000256" key="2">
    <source>
        <dbReference type="ARBA" id="ARBA00023163"/>
    </source>
</evidence>
<dbReference type="RefSeq" id="WP_154760987.1">
    <property type="nucleotide sequence ID" value="NZ_WMBA01000081.1"/>
</dbReference>
<proteinExistence type="predicted"/>
<evidence type="ECO:0000313" key="4">
    <source>
        <dbReference type="EMBL" id="MTD58918.1"/>
    </source>
</evidence>
<protein>
    <submittedName>
        <fullName evidence="4">Helix-turn-helix domain-containing protein</fullName>
    </submittedName>
</protein>
<keyword evidence="1" id="KW-0805">Transcription regulation</keyword>
<comment type="caution">
    <text evidence="4">The sequence shown here is derived from an EMBL/GenBank/DDBJ whole genome shotgun (WGS) entry which is preliminary data.</text>
</comment>
<dbReference type="PANTHER" id="PTHR43130:SF3">
    <property type="entry name" value="HTH-TYPE TRANSCRIPTIONAL REGULATOR RV1931C"/>
    <property type="match status" value="1"/>
</dbReference>
<dbReference type="InterPro" id="IPR002818">
    <property type="entry name" value="DJ-1/PfpI"/>
</dbReference>
<dbReference type="SUPFAM" id="SSF46689">
    <property type="entry name" value="Homeodomain-like"/>
    <property type="match status" value="2"/>
</dbReference>
<organism evidence="4 5">
    <name type="scientific">Amycolatopsis pithecellobii</name>
    <dbReference type="NCBI Taxonomy" id="664692"/>
    <lineage>
        <taxon>Bacteria</taxon>
        <taxon>Bacillati</taxon>
        <taxon>Actinomycetota</taxon>
        <taxon>Actinomycetes</taxon>
        <taxon>Pseudonocardiales</taxon>
        <taxon>Pseudonocardiaceae</taxon>
        <taxon>Amycolatopsis</taxon>
    </lineage>
</organism>
<accession>A0A6N7ZB49</accession>
<dbReference type="GO" id="GO:0003700">
    <property type="term" value="F:DNA-binding transcription factor activity"/>
    <property type="evidence" value="ECO:0007669"/>
    <property type="project" value="InterPro"/>
</dbReference>
<dbReference type="InterPro" id="IPR009057">
    <property type="entry name" value="Homeodomain-like_sf"/>
</dbReference>
<dbReference type="Pfam" id="PF01965">
    <property type="entry name" value="DJ-1_PfpI"/>
    <property type="match status" value="1"/>
</dbReference>
<feature type="domain" description="HTH araC/xylS-type" evidence="3">
    <location>
        <begin position="218"/>
        <end position="316"/>
    </location>
</feature>
<sequence>MTHRVAVLALDRVKSFDLGLVAQVLEHAVDASGRPLYSVSTCSLGGRPVHTNHDFTITVQHDESLLTRVDTVIVAAQDERMEFPGPGELPAELTAALASIPARTRVVSLCTGTFVLAAAGMLDGLTATTHWVKCEELARRFPDIDVDPRVLFVDNGRVLTSAGAAAGIDLCLHLVRRDFGAEVASATARVCVFAQWREGGQAQFIEAPVPDAADRSTSPTREWILGRLSEPLTLAQLARHAHMSVRTFTRRFRAEVGQSPSQWIIAQRVNLVRRLLESTDLSVAEIARASGFGTPLVLRKHLRAVAGLTPGAYRNAHALAKPTMAA</sequence>
<dbReference type="SUPFAM" id="SSF52317">
    <property type="entry name" value="Class I glutamine amidotransferase-like"/>
    <property type="match status" value="1"/>
</dbReference>
<dbReference type="CDD" id="cd03137">
    <property type="entry name" value="GATase1_AraC_1"/>
    <property type="match status" value="1"/>
</dbReference>
<dbReference type="Gene3D" id="3.40.50.880">
    <property type="match status" value="1"/>
</dbReference>
<dbReference type="AlphaFoldDB" id="A0A6N7ZB49"/>
<evidence type="ECO:0000256" key="1">
    <source>
        <dbReference type="ARBA" id="ARBA00023015"/>
    </source>
</evidence>
<dbReference type="OrthoDB" id="3660033at2"/>
<dbReference type="InterPro" id="IPR029062">
    <property type="entry name" value="Class_I_gatase-like"/>
</dbReference>
<dbReference type="Proteomes" id="UP000440096">
    <property type="component" value="Unassembled WGS sequence"/>
</dbReference>
<dbReference type="InterPro" id="IPR052158">
    <property type="entry name" value="INH-QAR"/>
</dbReference>
<evidence type="ECO:0000313" key="5">
    <source>
        <dbReference type="Proteomes" id="UP000440096"/>
    </source>
</evidence>